<evidence type="ECO:0000313" key="2">
    <source>
        <dbReference type="EMBL" id="MFC4110812.1"/>
    </source>
</evidence>
<dbReference type="SUPFAM" id="SSF53474">
    <property type="entry name" value="alpha/beta-Hydrolases"/>
    <property type="match status" value="1"/>
</dbReference>
<organism evidence="2 3">
    <name type="scientific">Micromonospora zhanjiangensis</name>
    <dbReference type="NCBI Taxonomy" id="1522057"/>
    <lineage>
        <taxon>Bacteria</taxon>
        <taxon>Bacillati</taxon>
        <taxon>Actinomycetota</taxon>
        <taxon>Actinomycetes</taxon>
        <taxon>Micromonosporales</taxon>
        <taxon>Micromonosporaceae</taxon>
        <taxon>Micromonospora</taxon>
    </lineage>
</organism>
<sequence>MTDQPPLIAVTDAELEDLRVRLHATRWPARWPVDGWEAGVDTTEVRRLAEYWATGYDWRTHEALSVRVS</sequence>
<dbReference type="EMBL" id="JBHSBN010000064">
    <property type="protein sequence ID" value="MFC4110812.1"/>
    <property type="molecule type" value="Genomic_DNA"/>
</dbReference>
<feature type="domain" description="Epoxide hydrolase N-terminal" evidence="1">
    <location>
        <begin position="7"/>
        <end position="63"/>
    </location>
</feature>
<evidence type="ECO:0000313" key="3">
    <source>
        <dbReference type="Proteomes" id="UP001595868"/>
    </source>
</evidence>
<name>A0ABV8KYP4_9ACTN</name>
<dbReference type="InterPro" id="IPR010497">
    <property type="entry name" value="Epoxide_hydro_N"/>
</dbReference>
<gene>
    <name evidence="2" type="ORF">ACFOX0_33485</name>
</gene>
<comment type="caution">
    <text evidence="2">The sequence shown here is derived from an EMBL/GenBank/DDBJ whole genome shotgun (WGS) entry which is preliminary data.</text>
</comment>
<dbReference type="Gene3D" id="3.40.50.1820">
    <property type="entry name" value="alpha/beta hydrolase"/>
    <property type="match status" value="1"/>
</dbReference>
<reference evidence="3" key="1">
    <citation type="journal article" date="2019" name="Int. J. Syst. Evol. Microbiol.">
        <title>The Global Catalogue of Microorganisms (GCM) 10K type strain sequencing project: providing services to taxonomists for standard genome sequencing and annotation.</title>
        <authorList>
            <consortium name="The Broad Institute Genomics Platform"/>
            <consortium name="The Broad Institute Genome Sequencing Center for Infectious Disease"/>
            <person name="Wu L."/>
            <person name="Ma J."/>
        </authorList>
    </citation>
    <scope>NUCLEOTIDE SEQUENCE [LARGE SCALE GENOMIC DNA]</scope>
    <source>
        <strain evidence="3">2902at01</strain>
    </source>
</reference>
<protein>
    <submittedName>
        <fullName evidence="2">Epoxide hydrolase N-terminal domain-containing protein</fullName>
    </submittedName>
</protein>
<evidence type="ECO:0000259" key="1">
    <source>
        <dbReference type="Pfam" id="PF06441"/>
    </source>
</evidence>
<proteinExistence type="predicted"/>
<dbReference type="InterPro" id="IPR029058">
    <property type="entry name" value="AB_hydrolase_fold"/>
</dbReference>
<keyword evidence="3" id="KW-1185">Reference proteome</keyword>
<dbReference type="GO" id="GO:0016787">
    <property type="term" value="F:hydrolase activity"/>
    <property type="evidence" value="ECO:0007669"/>
    <property type="project" value="UniProtKB-KW"/>
</dbReference>
<accession>A0ABV8KYP4</accession>
<keyword evidence="2" id="KW-0378">Hydrolase</keyword>
<dbReference type="Proteomes" id="UP001595868">
    <property type="component" value="Unassembled WGS sequence"/>
</dbReference>
<dbReference type="Pfam" id="PF06441">
    <property type="entry name" value="EHN"/>
    <property type="match status" value="1"/>
</dbReference>
<dbReference type="RefSeq" id="WP_377553594.1">
    <property type="nucleotide sequence ID" value="NZ_JBHSBN010000064.1"/>
</dbReference>